<dbReference type="GO" id="GO:0003677">
    <property type="term" value="F:DNA binding"/>
    <property type="evidence" value="ECO:0007669"/>
    <property type="project" value="TreeGrafter"/>
</dbReference>
<feature type="region of interest" description="Disordered" evidence="3">
    <location>
        <begin position="116"/>
        <end position="141"/>
    </location>
</feature>
<dbReference type="InterPro" id="IPR010561">
    <property type="entry name" value="LIN-9/ALY1"/>
</dbReference>
<dbReference type="GO" id="GO:0006357">
    <property type="term" value="P:regulation of transcription by RNA polymerase II"/>
    <property type="evidence" value="ECO:0007669"/>
    <property type="project" value="TreeGrafter"/>
</dbReference>
<dbReference type="PROSITE" id="PS51293">
    <property type="entry name" value="SANT"/>
    <property type="match status" value="1"/>
</dbReference>
<dbReference type="Proteomes" id="UP000195402">
    <property type="component" value="Unassembled WGS sequence"/>
</dbReference>
<gene>
    <name evidence="6" type="ORF">BVC80_8677g4</name>
</gene>
<dbReference type="PANTHER" id="PTHR21689:SF2">
    <property type="entry name" value="PROTEIN LIN-9 HOMOLOG"/>
    <property type="match status" value="1"/>
</dbReference>
<feature type="region of interest" description="Disordered" evidence="3">
    <location>
        <begin position="495"/>
        <end position="533"/>
    </location>
</feature>
<dbReference type="GO" id="GO:0017053">
    <property type="term" value="C:transcription repressor complex"/>
    <property type="evidence" value="ECO:0007669"/>
    <property type="project" value="InterPro"/>
</dbReference>
<dbReference type="SMART" id="SM00717">
    <property type="entry name" value="SANT"/>
    <property type="match status" value="1"/>
</dbReference>
<dbReference type="Pfam" id="PF06584">
    <property type="entry name" value="DIRP"/>
    <property type="match status" value="1"/>
</dbReference>
<evidence type="ECO:0000256" key="2">
    <source>
        <dbReference type="ARBA" id="ARBA00023242"/>
    </source>
</evidence>
<dbReference type="FunFam" id="1.20.58.1880:FF:000006">
    <property type="entry name" value="Protein ALWAYS EARLY 3 isoform A"/>
    <property type="match status" value="1"/>
</dbReference>
<feature type="region of interest" description="Disordered" evidence="3">
    <location>
        <begin position="436"/>
        <end position="466"/>
    </location>
</feature>
<comment type="subcellular location">
    <subcellularLocation>
        <location evidence="1">Nucleus</location>
    </subcellularLocation>
</comment>
<dbReference type="Pfam" id="PF00249">
    <property type="entry name" value="Myb_DNA-binding"/>
    <property type="match status" value="1"/>
</dbReference>
<dbReference type="InterPro" id="IPR001005">
    <property type="entry name" value="SANT/Myb"/>
</dbReference>
<dbReference type="STRING" id="56857.A0A200Q0W2"/>
<dbReference type="PANTHER" id="PTHR21689">
    <property type="entry name" value="LIN-9"/>
    <property type="match status" value="1"/>
</dbReference>
<feature type="compositionally biased region" description="Basic and acidic residues" evidence="3">
    <location>
        <begin position="448"/>
        <end position="459"/>
    </location>
</feature>
<feature type="region of interest" description="Disordered" evidence="3">
    <location>
        <begin position="603"/>
        <end position="639"/>
    </location>
</feature>
<feature type="compositionally biased region" description="Basic residues" evidence="3">
    <location>
        <begin position="177"/>
        <end position="191"/>
    </location>
</feature>
<dbReference type="PROSITE" id="PS50090">
    <property type="entry name" value="MYB_LIKE"/>
    <property type="match status" value="1"/>
</dbReference>
<feature type="region of interest" description="Disordered" evidence="3">
    <location>
        <begin position="1077"/>
        <end position="1099"/>
    </location>
</feature>
<dbReference type="InterPro" id="IPR009057">
    <property type="entry name" value="Homeodomain-like_sf"/>
</dbReference>
<dbReference type="FunCoup" id="A0A200Q0W2">
    <property type="interactions" value="804"/>
</dbReference>
<feature type="domain" description="SANT" evidence="5">
    <location>
        <begin position="42"/>
        <end position="79"/>
    </location>
</feature>
<dbReference type="CDD" id="cd00167">
    <property type="entry name" value="SANT"/>
    <property type="match status" value="1"/>
</dbReference>
<evidence type="ECO:0000259" key="5">
    <source>
        <dbReference type="PROSITE" id="PS51293"/>
    </source>
</evidence>
<feature type="compositionally biased region" description="Basic and acidic residues" evidence="3">
    <location>
        <begin position="16"/>
        <end position="28"/>
    </location>
</feature>
<dbReference type="InterPro" id="IPR017884">
    <property type="entry name" value="SANT_dom"/>
</dbReference>
<name>A0A200Q0W2_MACCD</name>
<sequence length="1208" mass="134251">MASTRKSRSVNKRFSKVNEESHDNDGGKGNKSRQRKRKLSDMLGSEWSKEELERFYEAYRKYGKDWKKVAGVVRNRSTEMVEALYNMNRAYLSLPEGTASVVGLIAMMTDHYNILEGSDSERESNDAPGISRKPQKRGRGKFQVNVSKGMDANIPDLLNFPSITSNYGCLSLLKKRRSGGSRPRAVGKRTPRFPVSYPYDKHDREKFVSPNKRGSKSDLDAHDDEVAHGAVLALAEALQRGGSPQVSHTPNRRSELIRPSPVRNSERMQTDSEMASAKHIGITTDEDYLEGSLGSREAENGDFPRDSSYIMDTEGVGTVEVQKKGKKFHGKKPKVQDIENNFDDVREACSGTEEGLNLSSVREKVEDEVTDSKFGRSSPQGPRKRSRQLFFEAESSALDALYTLADVSLKLAPASTVESESSVQFKEEKRSFGIVDKSSIPETTSANRQDKPKTSGAKEKVHHSLTGVDAPALKNAKLGRDSALDVNALSEAKKLPSQTATKMRKQKRKSLASKLQSPRNEAHTDSLLSEPPKIEAVAEDGKKSMVKAKRVGLVASLPKQGKSFKPPERSSSSTDPLRPGTDSALSTVQVPTMNQVNLPTKLRSRRKMDLQKALVRKEKNSHEDIGNDRPDKHSSSLHDGTLDLKKKLSRCLSSQMLRRWCAYEWFYSAIDYPWFAKKEFVEYLNHVGLGHVPRLTRVEWGVIRSSLGKPRRLSQQFLREEKEKLEQYRESVRTHYTELRAGTREGLPTDLARPLSVGQRVIACHPRTREFHDGSVLTVDRNRCRIQFDRPELGVEFVMDIDCMPLNPLENMPEALRRQNIAVDRLCENFIDPKLHNQSKDWKTGGYMNVAPSENPEAADGTSQISSPTYPLNTLLKQAKGDTINAISQAKAAANEICNAQKAAYTQPCTLAQIQAREADIRALSELTRALEKKEALVLELRHMNDEVYENQKDGDNSLKDYDPFKKQYATVLIQLKEANDQVSSALMYLRQRNTYQGNSPPWLKPKAGSGAPVGPLNSVDQSSFLPQESASHVIEILDSSRLKAQTMVDAAVQALSSLKEGEDAFASIGDALDSANNRQNGTDSGISTVTSFTSPDPGNGSLTYQDAANSYTAEPLVPFNANGTKSNNTSEASEVRIPKELISSCVATFLMIQTCTERQYPPAEVAQILDSAVTSLQPCCSQNLPIYREIQMCMGLVKNQILALIPT</sequence>
<feature type="region of interest" description="Disordered" evidence="3">
    <location>
        <begin position="177"/>
        <end position="218"/>
    </location>
</feature>
<dbReference type="GO" id="GO:0051726">
    <property type="term" value="P:regulation of cell cycle"/>
    <property type="evidence" value="ECO:0007669"/>
    <property type="project" value="TreeGrafter"/>
</dbReference>
<dbReference type="EMBL" id="MVGT01003396">
    <property type="protein sequence ID" value="OVA04111.1"/>
    <property type="molecule type" value="Genomic_DNA"/>
</dbReference>
<feature type="region of interest" description="Disordered" evidence="3">
    <location>
        <begin position="1"/>
        <end position="43"/>
    </location>
</feature>
<keyword evidence="7" id="KW-1185">Reference proteome</keyword>
<dbReference type="SUPFAM" id="SSF46689">
    <property type="entry name" value="Homeodomain-like"/>
    <property type="match status" value="1"/>
</dbReference>
<dbReference type="SMART" id="SM01135">
    <property type="entry name" value="DIRP"/>
    <property type="match status" value="1"/>
</dbReference>
<feature type="compositionally biased region" description="Basic residues" evidence="3">
    <location>
        <begin position="502"/>
        <end position="511"/>
    </location>
</feature>
<dbReference type="OrthoDB" id="2339771at2759"/>
<feature type="compositionally biased region" description="Basic residues" evidence="3">
    <location>
        <begin position="1"/>
        <end position="15"/>
    </location>
</feature>
<feature type="domain" description="Myb-like" evidence="4">
    <location>
        <begin position="45"/>
        <end position="86"/>
    </location>
</feature>
<comment type="caution">
    <text evidence="6">The sequence shown here is derived from an EMBL/GenBank/DDBJ whole genome shotgun (WGS) entry which is preliminary data.</text>
</comment>
<dbReference type="Gene3D" id="1.20.58.1880">
    <property type="match status" value="1"/>
</dbReference>
<evidence type="ECO:0000259" key="4">
    <source>
        <dbReference type="PROSITE" id="PS50090"/>
    </source>
</evidence>
<feature type="region of interest" description="Disordered" evidence="3">
    <location>
        <begin position="553"/>
        <end position="588"/>
    </location>
</feature>
<dbReference type="AlphaFoldDB" id="A0A200Q0W2"/>
<evidence type="ECO:0000313" key="7">
    <source>
        <dbReference type="Proteomes" id="UP000195402"/>
    </source>
</evidence>
<dbReference type="InterPro" id="IPR033471">
    <property type="entry name" value="DIRP"/>
</dbReference>
<organism evidence="6 7">
    <name type="scientific">Macleaya cordata</name>
    <name type="common">Five-seeded plume-poppy</name>
    <name type="synonym">Bocconia cordata</name>
    <dbReference type="NCBI Taxonomy" id="56857"/>
    <lineage>
        <taxon>Eukaryota</taxon>
        <taxon>Viridiplantae</taxon>
        <taxon>Streptophyta</taxon>
        <taxon>Embryophyta</taxon>
        <taxon>Tracheophyta</taxon>
        <taxon>Spermatophyta</taxon>
        <taxon>Magnoliopsida</taxon>
        <taxon>Ranunculales</taxon>
        <taxon>Papaveraceae</taxon>
        <taxon>Papaveroideae</taxon>
        <taxon>Macleaya</taxon>
    </lineage>
</organism>
<feature type="region of interest" description="Disordered" evidence="3">
    <location>
        <begin position="362"/>
        <end position="386"/>
    </location>
</feature>
<proteinExistence type="predicted"/>
<dbReference type="InParanoid" id="A0A200Q0W2"/>
<feature type="compositionally biased region" description="Basic and acidic residues" evidence="3">
    <location>
        <begin position="607"/>
        <end position="639"/>
    </location>
</feature>
<evidence type="ECO:0000256" key="3">
    <source>
        <dbReference type="SAM" id="MobiDB-lite"/>
    </source>
</evidence>
<protein>
    <submittedName>
        <fullName evidence="6">SANT/Myb domain</fullName>
    </submittedName>
</protein>
<reference evidence="6 7" key="1">
    <citation type="journal article" date="2017" name="Mol. Plant">
        <title>The Genome of Medicinal Plant Macleaya cordata Provides New Insights into Benzylisoquinoline Alkaloids Metabolism.</title>
        <authorList>
            <person name="Liu X."/>
            <person name="Liu Y."/>
            <person name="Huang P."/>
            <person name="Ma Y."/>
            <person name="Qing Z."/>
            <person name="Tang Q."/>
            <person name="Cao H."/>
            <person name="Cheng P."/>
            <person name="Zheng Y."/>
            <person name="Yuan Z."/>
            <person name="Zhou Y."/>
            <person name="Liu J."/>
            <person name="Tang Z."/>
            <person name="Zhuo Y."/>
            <person name="Zhang Y."/>
            <person name="Yu L."/>
            <person name="Huang J."/>
            <person name="Yang P."/>
            <person name="Peng Q."/>
            <person name="Zhang J."/>
            <person name="Jiang W."/>
            <person name="Zhang Z."/>
            <person name="Lin K."/>
            <person name="Ro D.K."/>
            <person name="Chen X."/>
            <person name="Xiong X."/>
            <person name="Shang Y."/>
            <person name="Huang S."/>
            <person name="Zeng J."/>
        </authorList>
    </citation>
    <scope>NUCLEOTIDE SEQUENCE [LARGE SCALE GENOMIC DNA]</scope>
    <source>
        <strain evidence="7">cv. BLH2017</strain>
        <tissue evidence="6">Root</tissue>
    </source>
</reference>
<evidence type="ECO:0000256" key="1">
    <source>
        <dbReference type="ARBA" id="ARBA00004123"/>
    </source>
</evidence>
<accession>A0A200Q0W2</accession>
<feature type="region of interest" description="Disordered" evidence="3">
    <location>
        <begin position="239"/>
        <end position="276"/>
    </location>
</feature>
<keyword evidence="2" id="KW-0539">Nucleus</keyword>
<feature type="compositionally biased region" description="Basic and acidic residues" evidence="3">
    <location>
        <begin position="362"/>
        <end position="374"/>
    </location>
</feature>
<dbReference type="GO" id="GO:0005654">
    <property type="term" value="C:nucleoplasm"/>
    <property type="evidence" value="ECO:0007669"/>
    <property type="project" value="TreeGrafter"/>
</dbReference>
<evidence type="ECO:0000313" key="6">
    <source>
        <dbReference type="EMBL" id="OVA04111.1"/>
    </source>
</evidence>
<dbReference type="GO" id="GO:0006351">
    <property type="term" value="P:DNA-templated transcription"/>
    <property type="evidence" value="ECO:0007669"/>
    <property type="project" value="InterPro"/>
</dbReference>
<dbReference type="OMA" id="DARCEPS"/>